<sequence>MSSPGKTSWPEVLHWSVYPAMDKIKSDRPELTIDSLPVGTIPAPPGFQSDRVLVFYQQEEGVVHRVVVIPVVG</sequence>
<dbReference type="Gramene" id="TraesSTA6A03G03251410.1">
    <property type="protein sequence ID" value="TraesSTA6A03G03251410.1.CDS1"/>
    <property type="gene ID" value="TraesSTA6A03G03251410"/>
</dbReference>
<keyword evidence="5" id="KW-1185">Reference proteome</keyword>
<dbReference type="Gramene" id="TraesROB_scaffold_127826_01G000100.1">
    <property type="protein sequence ID" value="TraesROB_scaffold_127826_01G000100.1"/>
    <property type="gene ID" value="TraesROB_scaffold_127826_01G000100"/>
</dbReference>
<reference evidence="4" key="2">
    <citation type="submission" date="2018-10" db="UniProtKB">
        <authorList>
            <consortium name="EnsemblPlants"/>
        </authorList>
    </citation>
    <scope>IDENTIFICATION</scope>
</reference>
<dbReference type="EnsemblPlants" id="TraesCS6A02G081500.1">
    <property type="protein sequence ID" value="TraesCS6A02G081500.1.cds1"/>
    <property type="gene ID" value="TraesCS6A02G081500"/>
</dbReference>
<dbReference type="OrthoDB" id="580986at2759"/>
<dbReference type="SUPFAM" id="SSF54654">
    <property type="entry name" value="CI-2 family of serine protease inhibitors"/>
    <property type="match status" value="1"/>
</dbReference>
<dbReference type="AlphaFoldDB" id="A0A3B6NL16"/>
<keyword evidence="2" id="KW-0646">Protease inhibitor</keyword>
<evidence type="ECO:0000256" key="1">
    <source>
        <dbReference type="ARBA" id="ARBA00008210"/>
    </source>
</evidence>
<comment type="similarity">
    <text evidence="1">Belongs to the protease inhibitor I13 (potato type I serine protease inhibitor) family.</text>
</comment>
<dbReference type="InterPro" id="IPR036354">
    <property type="entry name" value="Prot_inh_pot1_sf"/>
</dbReference>
<proteinExistence type="inferred from homology"/>
<dbReference type="Gramene" id="TraesCS6A03G0184600.1">
    <property type="protein sequence ID" value="TraesCS6A03G0184600.1.CDS1"/>
    <property type="gene ID" value="TraesCS6A03G0184600"/>
</dbReference>
<dbReference type="InterPro" id="IPR000864">
    <property type="entry name" value="Prot_inh_pot1"/>
</dbReference>
<reference evidence="4" key="1">
    <citation type="submission" date="2018-08" db="EMBL/GenBank/DDBJ databases">
        <authorList>
            <person name="Rossello M."/>
        </authorList>
    </citation>
    <scope>NUCLEOTIDE SEQUENCE [LARGE SCALE GENOMIC DNA]</scope>
    <source>
        <strain evidence="4">cv. Chinese Spring</strain>
    </source>
</reference>
<dbReference type="Gramene" id="TraesSYM6A03G03201410.1">
    <property type="protein sequence ID" value="TraesSYM6A03G03201410.1.CDS1"/>
    <property type="gene ID" value="TraesSYM6A03G03201410"/>
</dbReference>
<dbReference type="SMR" id="A0A3B6NL16"/>
<dbReference type="Gramene" id="TraesPARA_EIv1.0_1906790.1">
    <property type="protein sequence ID" value="TraesPARA_EIv1.0_1906790.1.CDS1"/>
    <property type="gene ID" value="TraesPARA_EIv1.0_1906790"/>
</dbReference>
<dbReference type="PANTHER" id="PTHR33091:SF70">
    <property type="match status" value="1"/>
</dbReference>
<dbReference type="Gramene" id="TraesCAD_scaffold_117239_01G000100.1">
    <property type="protein sequence ID" value="TraesCAD_scaffold_117239_01G000100.1"/>
    <property type="gene ID" value="TraesCAD_scaffold_117239_01G000100"/>
</dbReference>
<dbReference type="Gramene" id="TraesLAC6A03G03215260.1">
    <property type="protein sequence ID" value="TraesLAC6A03G03215260.1.CDS1"/>
    <property type="gene ID" value="TraesLAC6A03G03215260"/>
</dbReference>
<dbReference type="Gramene" id="TraesJAG6A03G03256960.1">
    <property type="protein sequence ID" value="TraesJAG6A03G03256960.1.CDS1"/>
    <property type="gene ID" value="TraesJAG6A03G03256960"/>
</dbReference>
<evidence type="ECO:0000313" key="5">
    <source>
        <dbReference type="Proteomes" id="UP000019116"/>
    </source>
</evidence>
<dbReference type="Pfam" id="PF00280">
    <property type="entry name" value="potato_inhibit"/>
    <property type="match status" value="1"/>
</dbReference>
<organism evidence="4">
    <name type="scientific">Triticum aestivum</name>
    <name type="common">Wheat</name>
    <dbReference type="NCBI Taxonomy" id="4565"/>
    <lineage>
        <taxon>Eukaryota</taxon>
        <taxon>Viridiplantae</taxon>
        <taxon>Streptophyta</taxon>
        <taxon>Embryophyta</taxon>
        <taxon>Tracheophyta</taxon>
        <taxon>Spermatophyta</taxon>
        <taxon>Magnoliopsida</taxon>
        <taxon>Liliopsida</taxon>
        <taxon>Poales</taxon>
        <taxon>Poaceae</taxon>
        <taxon>BOP clade</taxon>
        <taxon>Pooideae</taxon>
        <taxon>Triticodae</taxon>
        <taxon>Triticeae</taxon>
        <taxon>Triticinae</taxon>
        <taxon>Triticum</taxon>
    </lineage>
</organism>
<dbReference type="GO" id="GO:0009611">
    <property type="term" value="P:response to wounding"/>
    <property type="evidence" value="ECO:0007669"/>
    <property type="project" value="InterPro"/>
</dbReference>
<dbReference type="PANTHER" id="PTHR33091">
    <property type="entry name" value="PROTEIN, PUTATIVE, EXPRESSED-RELATED"/>
    <property type="match status" value="1"/>
</dbReference>
<dbReference type="Gramene" id="TraesWEE_scaffold_120411_01G000200.1">
    <property type="protein sequence ID" value="TraesWEE_scaffold_120411_01G000200.1"/>
    <property type="gene ID" value="TraesWEE_scaffold_120411_01G000200"/>
</dbReference>
<dbReference type="Gramene" id="TraesMAC6A03G03260570.1">
    <property type="protein sequence ID" value="TraesMAC6A03G03260570.1.CDS1"/>
    <property type="gene ID" value="TraesMAC6A03G03260570"/>
</dbReference>
<dbReference type="GO" id="GO:0004867">
    <property type="term" value="F:serine-type endopeptidase inhibitor activity"/>
    <property type="evidence" value="ECO:0007669"/>
    <property type="project" value="UniProtKB-KW"/>
</dbReference>
<keyword evidence="3" id="KW-0722">Serine protease inhibitor</keyword>
<evidence type="ECO:0000256" key="3">
    <source>
        <dbReference type="ARBA" id="ARBA00022900"/>
    </source>
</evidence>
<name>A0A3B6NL16_WHEAT</name>
<dbReference type="Gramene" id="TraesCS6A02G081500.1">
    <property type="protein sequence ID" value="TraesCS6A02G081500.1.cds1"/>
    <property type="gene ID" value="TraesCS6A02G081500"/>
</dbReference>
<evidence type="ECO:0000256" key="2">
    <source>
        <dbReference type="ARBA" id="ARBA00022690"/>
    </source>
</evidence>
<accession>A0A3B6NL16</accession>
<evidence type="ECO:0000313" key="4">
    <source>
        <dbReference type="EnsemblPlants" id="TraesCS6A02G081500.1.cds1"/>
    </source>
</evidence>
<dbReference type="Proteomes" id="UP000019116">
    <property type="component" value="Chromosome 6A"/>
</dbReference>
<dbReference type="Gene3D" id="3.30.10.10">
    <property type="entry name" value="Trypsin Inhibitor V, subunit A"/>
    <property type="match status" value="1"/>
</dbReference>
<protein>
    <submittedName>
        <fullName evidence="4">Uncharacterized protein</fullName>
    </submittedName>
</protein>
<dbReference type="Gramene" id="TraesCLE_scaffold_136077_01G000100.1">
    <property type="protein sequence ID" value="TraesCLE_scaffold_136077_01G000100.1"/>
    <property type="gene ID" value="TraesCLE_scaffold_136077_01G000100"/>
</dbReference>
<dbReference type="Gramene" id="TraesRN6A0100147900.1">
    <property type="protein sequence ID" value="TraesRN6A0100147900.1"/>
    <property type="gene ID" value="TraesRN6A0100147900"/>
</dbReference>
<dbReference type="Gramene" id="TraesNOR6A03G03292390.1">
    <property type="protein sequence ID" value="TraesNOR6A03G03292390.1.CDS1"/>
    <property type="gene ID" value="TraesNOR6A03G03292390"/>
</dbReference>